<accession>A0A5E7F0C3</accession>
<dbReference type="Proteomes" id="UP000337909">
    <property type="component" value="Unassembled WGS sequence"/>
</dbReference>
<dbReference type="OrthoDB" id="6885639at2"/>
<dbReference type="AlphaFoldDB" id="A0A5E7F0C3"/>
<reference evidence="2 3" key="1">
    <citation type="submission" date="2019-09" db="EMBL/GenBank/DDBJ databases">
        <authorList>
            <person name="Chandra G."/>
            <person name="Truman W A."/>
        </authorList>
    </citation>
    <scope>NUCLEOTIDE SEQUENCE [LARGE SCALE GENOMIC DNA]</scope>
    <source>
        <strain evidence="2">PS691</strain>
    </source>
</reference>
<protein>
    <submittedName>
        <fullName evidence="2">Uncharacterized protein</fullName>
    </submittedName>
</protein>
<feature type="compositionally biased region" description="Low complexity" evidence="1">
    <location>
        <begin position="136"/>
        <end position="157"/>
    </location>
</feature>
<gene>
    <name evidence="2" type="ORF">PS691_05035</name>
</gene>
<organism evidence="2 3">
    <name type="scientific">Pseudomonas fluorescens</name>
    <dbReference type="NCBI Taxonomy" id="294"/>
    <lineage>
        <taxon>Bacteria</taxon>
        <taxon>Pseudomonadati</taxon>
        <taxon>Pseudomonadota</taxon>
        <taxon>Gammaproteobacteria</taxon>
        <taxon>Pseudomonadales</taxon>
        <taxon>Pseudomonadaceae</taxon>
        <taxon>Pseudomonas</taxon>
    </lineage>
</organism>
<dbReference type="EMBL" id="CABVHQ010000074">
    <property type="protein sequence ID" value="VVO32232.1"/>
    <property type="molecule type" value="Genomic_DNA"/>
</dbReference>
<sequence>MATMAEIFANLNTGLGNLSSTPMGQFGTQMLMASGPQQGNPGGGARLGQAMAGMNEMQRQQALQQYRAQQIQQMEQQRAFQMQQAQAKAEQQQRQEAAMQSPEFQAKLGPVAQQMAALGMAPDDVIRANSSDALQAHRAQQLAQQQSHFAQQQARIGAGSGGGQPSGPKIPTPRQVLEEPLENNMVQRHLLDPTTGQYRPYGRPYPAFAPGRQSDPMDALLEEVTPDDNVGAGPAVPGLPGANAAAMQPARQGAELLMHGSGSNPMARKPATPKTQADYAALPAGSAYIDPVSGKVAIKRGK</sequence>
<name>A0A5E7F0C3_PSEFL</name>
<evidence type="ECO:0000256" key="1">
    <source>
        <dbReference type="SAM" id="MobiDB-lite"/>
    </source>
</evidence>
<proteinExistence type="predicted"/>
<feature type="region of interest" description="Disordered" evidence="1">
    <location>
        <begin position="225"/>
        <end position="249"/>
    </location>
</feature>
<evidence type="ECO:0000313" key="2">
    <source>
        <dbReference type="EMBL" id="VVO32232.1"/>
    </source>
</evidence>
<evidence type="ECO:0000313" key="3">
    <source>
        <dbReference type="Proteomes" id="UP000337909"/>
    </source>
</evidence>
<feature type="compositionally biased region" description="Low complexity" evidence="1">
    <location>
        <begin position="229"/>
        <end position="246"/>
    </location>
</feature>
<dbReference type="RefSeq" id="WP_150644853.1">
    <property type="nucleotide sequence ID" value="NZ_CABVHQ010000074.1"/>
</dbReference>
<feature type="region of interest" description="Disordered" evidence="1">
    <location>
        <begin position="136"/>
        <end position="174"/>
    </location>
</feature>